<evidence type="ECO:0000256" key="2">
    <source>
        <dbReference type="SAM" id="SignalP"/>
    </source>
</evidence>
<feature type="chain" id="PRO_5034760740" evidence="2">
    <location>
        <begin position="23"/>
        <end position="412"/>
    </location>
</feature>
<dbReference type="Proteomes" id="UP000562929">
    <property type="component" value="Unassembled WGS sequence"/>
</dbReference>
<organism evidence="3 4">
    <name type="scientific">Ophiocordyceps camponoti-floridani</name>
    <dbReference type="NCBI Taxonomy" id="2030778"/>
    <lineage>
        <taxon>Eukaryota</taxon>
        <taxon>Fungi</taxon>
        <taxon>Dikarya</taxon>
        <taxon>Ascomycota</taxon>
        <taxon>Pezizomycotina</taxon>
        <taxon>Sordariomycetes</taxon>
        <taxon>Hypocreomycetidae</taxon>
        <taxon>Hypocreales</taxon>
        <taxon>Ophiocordycipitaceae</taxon>
        <taxon>Ophiocordyceps</taxon>
    </lineage>
</organism>
<dbReference type="OrthoDB" id="10374524at2759"/>
<accession>A0A8H4Q4B0</accession>
<feature type="compositionally biased region" description="Basic and acidic residues" evidence="1">
    <location>
        <begin position="299"/>
        <end position="315"/>
    </location>
</feature>
<evidence type="ECO:0000313" key="3">
    <source>
        <dbReference type="EMBL" id="KAF4585395.1"/>
    </source>
</evidence>
<evidence type="ECO:0000256" key="1">
    <source>
        <dbReference type="SAM" id="MobiDB-lite"/>
    </source>
</evidence>
<evidence type="ECO:0000313" key="4">
    <source>
        <dbReference type="Proteomes" id="UP000562929"/>
    </source>
</evidence>
<dbReference type="AlphaFoldDB" id="A0A8H4Q4B0"/>
<reference evidence="3 4" key="1">
    <citation type="journal article" date="2020" name="G3 (Bethesda)">
        <title>Genetic Underpinnings of Host Manipulation by Ophiocordyceps as Revealed by Comparative Transcriptomics.</title>
        <authorList>
            <person name="Will I."/>
            <person name="Das B."/>
            <person name="Trinh T."/>
            <person name="Brachmann A."/>
            <person name="Ohm R.A."/>
            <person name="de Bekker C."/>
        </authorList>
    </citation>
    <scope>NUCLEOTIDE SEQUENCE [LARGE SCALE GENOMIC DNA]</scope>
    <source>
        <strain evidence="3 4">EC05</strain>
    </source>
</reference>
<feature type="signal peptide" evidence="2">
    <location>
        <begin position="1"/>
        <end position="22"/>
    </location>
</feature>
<keyword evidence="4" id="KW-1185">Reference proteome</keyword>
<sequence>MAMLVNIILSSLLCGLAALVASQPTAPKLAARQLIVLNETALFAGRPRENFRRGFMSSPSNMTRLVGHVARSSVVDWENETDYMRHMHKRDTGTLMLKRHSMNSTSVMHRRNETGALFKRGTNATSMMNRRSANTMMVMDKRSLNATTMMKRSANATSSMKVKRSPDMMTDKRSLIATMMKRSANATISMYRRNDTSPLLKRSLNTTGPLYRRANLTSSMYKRNETAPLMFKRDVNATMTMYKRNETSPHLLRRSTNATIMYKRDDSKTTHLKAMDQQGTSHHHRLRSAQQAPFPIANKEPESRWRPSKTSEARYRAGGGHLISRRGQQWQWRERGESLSRLDEREAHAAESLDTGSRLEERALCSCPEADDAALILERREESKELSMTPTRVPKTNKEPVSLCGLCPGYGY</sequence>
<proteinExistence type="predicted"/>
<gene>
    <name evidence="3" type="ORF">GQ602_004700</name>
</gene>
<comment type="caution">
    <text evidence="3">The sequence shown here is derived from an EMBL/GenBank/DDBJ whole genome shotgun (WGS) entry which is preliminary data.</text>
</comment>
<dbReference type="EMBL" id="JAACLJ010000005">
    <property type="protein sequence ID" value="KAF4585395.1"/>
    <property type="molecule type" value="Genomic_DNA"/>
</dbReference>
<keyword evidence="2" id="KW-0732">Signal</keyword>
<feature type="region of interest" description="Disordered" evidence="1">
    <location>
        <begin position="273"/>
        <end position="320"/>
    </location>
</feature>
<name>A0A8H4Q4B0_9HYPO</name>
<protein>
    <submittedName>
        <fullName evidence="3">Uncharacterized protein</fullName>
    </submittedName>
</protein>